<gene>
    <name evidence="2" type="ORF">CONCODRAFT_9211</name>
</gene>
<protein>
    <recommendedName>
        <fullName evidence="4">Peroxisome assembly protein 22</fullName>
    </recommendedName>
</protein>
<dbReference type="PANTHER" id="PTHR34126">
    <property type="entry name" value="PEROXISOME BIOGENESIS PROTEIN 22"/>
    <property type="match status" value="1"/>
</dbReference>
<name>A0A137P0P1_CONC2</name>
<reference evidence="2 3" key="1">
    <citation type="journal article" date="2015" name="Genome Biol. Evol.">
        <title>Phylogenomic analyses indicate that early fungi evolved digesting cell walls of algal ancestors of land plants.</title>
        <authorList>
            <person name="Chang Y."/>
            <person name="Wang S."/>
            <person name="Sekimoto S."/>
            <person name="Aerts A.L."/>
            <person name="Choi C."/>
            <person name="Clum A."/>
            <person name="LaButti K.M."/>
            <person name="Lindquist E.A."/>
            <person name="Yee Ngan C."/>
            <person name="Ohm R.A."/>
            <person name="Salamov A.A."/>
            <person name="Grigoriev I.V."/>
            <person name="Spatafora J.W."/>
            <person name="Berbee M.L."/>
        </authorList>
    </citation>
    <scope>NUCLEOTIDE SEQUENCE [LARGE SCALE GENOMIC DNA]</scope>
    <source>
        <strain evidence="2 3">NRRL 28638</strain>
    </source>
</reference>
<dbReference type="Pfam" id="PF22978">
    <property type="entry name" value="HAD_Pex22"/>
    <property type="match status" value="1"/>
</dbReference>
<sequence>MNFISNYLENIKQKLKTQKYTVFFSLLLLAGFIRFGRHIWLKFFNLKVKEGKQPKLVRPRIKRKCTISLNKVILWNPSPDPKVPNFAFVESVVPALTQLCERYDVYFIALVNSQIEQDQILNLLNHSELVLKHQLDTRKILFCNSVEGKSHIVRHLEPYIHVDNEIDVIYKLKSYIHKLYLILTNHSTPIQSEFNQFKNIEISKSFLESSLYQH</sequence>
<keyword evidence="3" id="KW-1185">Reference proteome</keyword>
<accession>A0A137P0P1</accession>
<dbReference type="GO" id="GO:0007031">
    <property type="term" value="P:peroxisome organization"/>
    <property type="evidence" value="ECO:0007669"/>
    <property type="project" value="InterPro"/>
</dbReference>
<keyword evidence="1" id="KW-1133">Transmembrane helix</keyword>
<dbReference type="InterPro" id="IPR037485">
    <property type="entry name" value="PEX22"/>
</dbReference>
<keyword evidence="1" id="KW-0472">Membrane</keyword>
<dbReference type="PANTHER" id="PTHR34126:SF1">
    <property type="entry name" value="PEROXISOME BIOGENESIS PROTEIN 22"/>
    <property type="match status" value="1"/>
</dbReference>
<keyword evidence="1" id="KW-0812">Transmembrane</keyword>
<evidence type="ECO:0000313" key="2">
    <source>
        <dbReference type="EMBL" id="KXN68538.1"/>
    </source>
</evidence>
<dbReference type="AlphaFoldDB" id="A0A137P0P1"/>
<dbReference type="OrthoDB" id="77656at2759"/>
<evidence type="ECO:0000256" key="1">
    <source>
        <dbReference type="SAM" id="Phobius"/>
    </source>
</evidence>
<organism evidence="2 3">
    <name type="scientific">Conidiobolus coronatus (strain ATCC 28846 / CBS 209.66 / NRRL 28638)</name>
    <name type="common">Delacroixia coronata</name>
    <dbReference type="NCBI Taxonomy" id="796925"/>
    <lineage>
        <taxon>Eukaryota</taxon>
        <taxon>Fungi</taxon>
        <taxon>Fungi incertae sedis</taxon>
        <taxon>Zoopagomycota</taxon>
        <taxon>Entomophthoromycotina</taxon>
        <taxon>Entomophthoromycetes</taxon>
        <taxon>Entomophthorales</taxon>
        <taxon>Ancylistaceae</taxon>
        <taxon>Conidiobolus</taxon>
    </lineage>
</organism>
<dbReference type="Proteomes" id="UP000070444">
    <property type="component" value="Unassembled WGS sequence"/>
</dbReference>
<evidence type="ECO:0008006" key="4">
    <source>
        <dbReference type="Google" id="ProtNLM"/>
    </source>
</evidence>
<feature type="transmembrane region" description="Helical" evidence="1">
    <location>
        <begin position="20"/>
        <end position="40"/>
    </location>
</feature>
<proteinExistence type="predicted"/>
<evidence type="ECO:0000313" key="3">
    <source>
        <dbReference type="Proteomes" id="UP000070444"/>
    </source>
</evidence>
<dbReference type="EMBL" id="KQ964571">
    <property type="protein sequence ID" value="KXN68538.1"/>
    <property type="molecule type" value="Genomic_DNA"/>
</dbReference>